<evidence type="ECO:0000313" key="1">
    <source>
        <dbReference type="EMBL" id="TYQ00081.1"/>
    </source>
</evidence>
<name>A0A5S5DVR8_9FLAO</name>
<accession>A0A5S5DVR8</accession>
<dbReference type="Gene3D" id="3.40.50.1820">
    <property type="entry name" value="alpha/beta hydrolase"/>
    <property type="match status" value="1"/>
</dbReference>
<dbReference type="SUPFAM" id="SSF53474">
    <property type="entry name" value="alpha/beta-Hydrolases"/>
    <property type="match status" value="1"/>
</dbReference>
<gene>
    <name evidence="1" type="ORF">C7447_101689</name>
</gene>
<dbReference type="GO" id="GO:0016787">
    <property type="term" value="F:hydrolase activity"/>
    <property type="evidence" value="ECO:0007669"/>
    <property type="project" value="UniProtKB-KW"/>
</dbReference>
<protein>
    <submittedName>
        <fullName evidence="1">Alpha/beta hydrolase family protein</fullName>
    </submittedName>
</protein>
<evidence type="ECO:0000313" key="2">
    <source>
        <dbReference type="Proteomes" id="UP000323136"/>
    </source>
</evidence>
<sequence length="215" mass="23736">MIGTTRNVEINLGNVTLKGILSVPENSKGIIIFSHGSGSSRLSPRNNFVAKLLNEQQFATLLFDLLTEKEDRVYENRFDIELLTQRLINVTKWVKNNFESSSINNIGYFGASTGSASALKAAAFFGDSIKGVVSRGGRTDLAGNEDLNKINSPTLFIVGGFDDVVIALNRIAYSKLKCEKDFKIVSNASHLFEEPGKLEEVTALTISWFNEFFND</sequence>
<dbReference type="AlphaFoldDB" id="A0A5S5DVR8"/>
<dbReference type="RefSeq" id="WP_148868765.1">
    <property type="nucleotide sequence ID" value="NZ_VNIA01000001.1"/>
</dbReference>
<dbReference type="InterPro" id="IPR029058">
    <property type="entry name" value="AB_hydrolase_fold"/>
</dbReference>
<comment type="caution">
    <text evidence="1">The sequence shown here is derived from an EMBL/GenBank/DDBJ whole genome shotgun (WGS) entry which is preliminary data.</text>
</comment>
<dbReference type="OrthoDB" id="9810066at2"/>
<keyword evidence="1" id="KW-0378">Hydrolase</keyword>
<organism evidence="1 2">
    <name type="scientific">Tenacibaculum adriaticum</name>
    <dbReference type="NCBI Taxonomy" id="413713"/>
    <lineage>
        <taxon>Bacteria</taxon>
        <taxon>Pseudomonadati</taxon>
        <taxon>Bacteroidota</taxon>
        <taxon>Flavobacteriia</taxon>
        <taxon>Flavobacteriales</taxon>
        <taxon>Flavobacteriaceae</taxon>
        <taxon>Tenacibaculum</taxon>
    </lineage>
</organism>
<dbReference type="Proteomes" id="UP000323136">
    <property type="component" value="Unassembled WGS sequence"/>
</dbReference>
<reference evidence="1 2" key="1">
    <citation type="submission" date="2019-07" db="EMBL/GenBank/DDBJ databases">
        <title>Genomic Encyclopedia of Type Strains, Phase IV (KMG-IV): sequencing the most valuable type-strain genomes for metagenomic binning, comparative biology and taxonomic classification.</title>
        <authorList>
            <person name="Goeker M."/>
        </authorList>
    </citation>
    <scope>NUCLEOTIDE SEQUENCE [LARGE SCALE GENOMIC DNA]</scope>
    <source>
        <strain evidence="1 2">DSM 18961</strain>
    </source>
</reference>
<dbReference type="EMBL" id="VNIA01000001">
    <property type="protein sequence ID" value="TYQ00081.1"/>
    <property type="molecule type" value="Genomic_DNA"/>
</dbReference>
<proteinExistence type="predicted"/>
<keyword evidence="2" id="KW-1185">Reference proteome</keyword>